<accession>A0A078KR24</accession>
<dbReference type="InterPro" id="IPR002901">
    <property type="entry name" value="MGlyc_endo_b_GlcNAc-like_dom"/>
</dbReference>
<dbReference type="HOGENOM" id="CLU_338510_0_0_9"/>
<dbReference type="GO" id="GO:0004040">
    <property type="term" value="F:amidase activity"/>
    <property type="evidence" value="ECO:0007669"/>
    <property type="project" value="InterPro"/>
</dbReference>
<evidence type="ECO:0000313" key="2">
    <source>
        <dbReference type="EMBL" id="CDZ24942.1"/>
    </source>
</evidence>
<dbReference type="EMBL" id="LM995447">
    <property type="protein sequence ID" value="CDZ24942.1"/>
    <property type="molecule type" value="Genomic_DNA"/>
</dbReference>
<dbReference type="OrthoDB" id="9763643at2"/>
<dbReference type="Proteomes" id="UP000032431">
    <property type="component" value="Chromosome I"/>
</dbReference>
<dbReference type="SMART" id="SM00047">
    <property type="entry name" value="LYZ2"/>
    <property type="match status" value="1"/>
</dbReference>
<dbReference type="PATRIC" id="fig|29343.3.peg.1936"/>
<dbReference type="AlphaFoldDB" id="A0A078KR24"/>
<organism evidence="2 3">
    <name type="scientific">[Clostridium] cellulosi</name>
    <dbReference type="NCBI Taxonomy" id="29343"/>
    <lineage>
        <taxon>Bacteria</taxon>
        <taxon>Bacillati</taxon>
        <taxon>Bacillota</taxon>
        <taxon>Clostridia</taxon>
        <taxon>Eubacteriales</taxon>
        <taxon>Oscillospiraceae</taxon>
        <taxon>Oscillospiraceae incertae sedis</taxon>
    </lineage>
</organism>
<evidence type="ECO:0000259" key="1">
    <source>
        <dbReference type="SMART" id="SM00047"/>
    </source>
</evidence>
<dbReference type="STRING" id="29343.CCDG5_1844"/>
<feature type="domain" description="Mannosyl-glycoprotein endo-beta-N-acetylglucosamidase-like" evidence="1">
    <location>
        <begin position="664"/>
        <end position="825"/>
    </location>
</feature>
<dbReference type="Gene3D" id="2.60.40.10">
    <property type="entry name" value="Immunoglobulins"/>
    <property type="match status" value="4"/>
</dbReference>
<protein>
    <recommendedName>
        <fullName evidence="1">Mannosyl-glycoprotein endo-beta-N-acetylglucosamidase-like domain-containing protein</fullName>
    </recommendedName>
</protein>
<reference evidence="3" key="1">
    <citation type="submission" date="2014-07" db="EMBL/GenBank/DDBJ databases">
        <authorList>
            <person name="Wibberg D."/>
        </authorList>
    </citation>
    <scope>NUCLEOTIDE SEQUENCE [LARGE SCALE GENOMIC DNA]</scope>
    <source>
        <strain evidence="3">DG5</strain>
    </source>
</reference>
<dbReference type="KEGG" id="ccel:CCDG5_1844"/>
<gene>
    <name evidence="2" type="ORF">CCDG5_1844</name>
</gene>
<dbReference type="Pfam" id="PF01832">
    <property type="entry name" value="Glucosaminidase"/>
    <property type="match status" value="1"/>
</dbReference>
<keyword evidence="3" id="KW-1185">Reference proteome</keyword>
<name>A0A078KR24_9FIRM</name>
<sequence length="840" mass="93191">MRKKFGKYVLFLALATAFSGAYIIFGTQDHPLTSGITNKSNNVVLAASSIPSNRIWLEYPDGTYNGDIPVVGWAISFYGVKSIDIYLDGKKIDSIPNSAMTKRDDIVNKFGKDGYIDLDHSGFSYTVSKSQLSRGNHNIQVELIDNEGGVLRSNTRTFTVDLPPDKVWLETPDSINIGKTEATVSGWAMSPYGVESVEIYVDDKRVGSVSNSEMTKRSDLINKFAKDGYDDLDHSGFTYTLSTNGLSIGTHKIKVKVTDKFGDTIWSNERSIKIPENRMWVETSSIANGKTEATVSGWVMSHFGVERVEIYVDGKIIGSVLSSSMTKRDDLINKFTKDGYTGLDHSGFSYTFSTANLSIGTHKIKVKEIDNSGNSIWSNETSIKVPENRMWVETASLANNGKTEAIVSGWAMSHFGVKSVEIYVDDKIVGSVPSSSMTKRDDLINKFTKDGYTGLDHSGFSYTFSTANLSIGTHKVKVKEIDNSGNSIWSNETSIKIPENRIWLEYPNGTYYGDVTVGGWAMSHFGVERVEIYVDGKMIGSVLSSSMTKRYDLIVKFTGDGYADLEHSGFSYTISADKITPGTHTIKAVLVDKQGNDKCIINRTFMFGNVKYVNINATVDAMVSACTGATRDNIDPDKVLANGGLYEFLSLKCWEGYTASELEPMLKGCGVLEGHAQDFIDAAKEYKINPVYLIAHARLETGNGSSGLSSFEKNGKTYHNFFGICAFDTPHTGDDAYDYAVEKGWDTVRKAIFGGAEFISRNYVNCGLEPLPYEQDTLYEMKWNPERYSLTGEVTHQYATDGYTENDPLDWAMKISNIIKQYEYIFVGKQIEFIIPKYKG</sequence>
<proteinExistence type="predicted"/>
<dbReference type="Gene3D" id="1.10.530.10">
    <property type="match status" value="1"/>
</dbReference>
<evidence type="ECO:0000313" key="3">
    <source>
        <dbReference type="Proteomes" id="UP000032431"/>
    </source>
</evidence>
<dbReference type="InterPro" id="IPR013783">
    <property type="entry name" value="Ig-like_fold"/>
</dbReference>